<dbReference type="Proteomes" id="UP000824078">
    <property type="component" value="Unassembled WGS sequence"/>
</dbReference>
<proteinExistence type="inferred from homology"/>
<feature type="domain" description="SUF system FeS cluster assembly SufBD core" evidence="2">
    <location>
        <begin position="90"/>
        <end position="312"/>
    </location>
</feature>
<evidence type="ECO:0000313" key="4">
    <source>
        <dbReference type="Proteomes" id="UP000824078"/>
    </source>
</evidence>
<dbReference type="Pfam" id="PF01458">
    <property type="entry name" value="SUFBD_core"/>
    <property type="match status" value="1"/>
</dbReference>
<reference evidence="3" key="2">
    <citation type="journal article" date="2021" name="PeerJ">
        <title>Extensive microbial diversity within the chicken gut microbiome revealed by metagenomics and culture.</title>
        <authorList>
            <person name="Gilroy R."/>
            <person name="Ravi A."/>
            <person name="Getino M."/>
            <person name="Pursley I."/>
            <person name="Horton D.L."/>
            <person name="Alikhan N.F."/>
            <person name="Baker D."/>
            <person name="Gharbi K."/>
            <person name="Hall N."/>
            <person name="Watson M."/>
            <person name="Adriaenssens E.M."/>
            <person name="Foster-Nyarko E."/>
            <person name="Jarju S."/>
            <person name="Secka A."/>
            <person name="Antonio M."/>
            <person name="Oren A."/>
            <person name="Chaudhuri R.R."/>
            <person name="La Ragione R."/>
            <person name="Hildebrand F."/>
            <person name="Pallen M.J."/>
        </authorList>
    </citation>
    <scope>NUCLEOTIDE SEQUENCE</scope>
    <source>
        <strain evidence="3">ChiHjej12B11-29160</strain>
    </source>
</reference>
<dbReference type="InterPro" id="IPR055346">
    <property type="entry name" value="Fe-S_cluster_assembly_SufBD"/>
</dbReference>
<accession>A0A9D1HY86</accession>
<organism evidence="3 4">
    <name type="scientific">Candidatus Coprovicinus avistercoris</name>
    <dbReference type="NCBI Taxonomy" id="2840754"/>
    <lineage>
        <taxon>Bacteria</taxon>
        <taxon>Bacillati</taxon>
        <taxon>Actinomycetota</taxon>
        <taxon>Coriobacteriia</taxon>
        <taxon>Coriobacteriales</taxon>
        <taxon>Coriobacteriaceae</taxon>
        <taxon>Coriobacteriaceae incertae sedis</taxon>
        <taxon>Candidatus Coprovicinus</taxon>
    </lineage>
</organism>
<protein>
    <submittedName>
        <fullName evidence="3">SufD family Fe-S cluster assembly protein</fullName>
    </submittedName>
</protein>
<name>A0A9D1HY86_9ACTN</name>
<evidence type="ECO:0000256" key="1">
    <source>
        <dbReference type="ARBA" id="ARBA00043967"/>
    </source>
</evidence>
<dbReference type="PANTHER" id="PTHR30508">
    <property type="entry name" value="FES CLUSTER ASSEMBLY PROTEIN SUF"/>
    <property type="match status" value="1"/>
</dbReference>
<dbReference type="AlphaFoldDB" id="A0A9D1HY86"/>
<sequence>MSETMLRHVNVPPAQTWNYLKINDITLTAPEPPATSTAAPSQLADIEMGSGTEATAWADAATPERRLVYVEPDTSETVRIFVDDEHPLLATDIVVGAGGSVRIAVTEALTASSASSQLASSCLRIHAEHDARVELITVVAGTAQPQFLDNVGIRLDERAYLESRQYVLTASTTALGLAVDLAGNHARADMRLRYLVRSEEMLDVNYLARMHGCDSRCDISISGVLENGAKKTVRDTIDLAHGGKRARGREDETVLLAGDHVVNKSLPVILCDEDDVAGDHGATIGSLSQEQLSYLADRGLVPAEATALFSRAVADDAHAHADSATRKIIRAAAQLIWNADVAQELQCAEEDMD</sequence>
<evidence type="ECO:0000259" key="2">
    <source>
        <dbReference type="Pfam" id="PF01458"/>
    </source>
</evidence>
<comment type="caution">
    <text evidence="3">The sequence shown here is derived from an EMBL/GenBank/DDBJ whole genome shotgun (WGS) entry which is preliminary data.</text>
</comment>
<comment type="similarity">
    <text evidence="1">Belongs to the iron-sulfur cluster assembly SufBD family.</text>
</comment>
<evidence type="ECO:0000313" key="3">
    <source>
        <dbReference type="EMBL" id="HIU24282.1"/>
    </source>
</evidence>
<dbReference type="GO" id="GO:0016226">
    <property type="term" value="P:iron-sulfur cluster assembly"/>
    <property type="evidence" value="ECO:0007669"/>
    <property type="project" value="InterPro"/>
</dbReference>
<dbReference type="InterPro" id="IPR037284">
    <property type="entry name" value="SUF_FeS_clus_asmbl_SufBD_sf"/>
</dbReference>
<gene>
    <name evidence="3" type="ORF">IAD17_05115</name>
</gene>
<dbReference type="PANTHER" id="PTHR30508:SF1">
    <property type="entry name" value="UPF0051 PROTEIN ABCI8, CHLOROPLASTIC-RELATED"/>
    <property type="match status" value="1"/>
</dbReference>
<reference evidence="3" key="1">
    <citation type="submission" date="2020-10" db="EMBL/GenBank/DDBJ databases">
        <authorList>
            <person name="Gilroy R."/>
        </authorList>
    </citation>
    <scope>NUCLEOTIDE SEQUENCE</scope>
    <source>
        <strain evidence="3">ChiHjej12B11-29160</strain>
    </source>
</reference>
<dbReference type="EMBL" id="DVMQ01000016">
    <property type="protein sequence ID" value="HIU24282.1"/>
    <property type="molecule type" value="Genomic_DNA"/>
</dbReference>
<dbReference type="SUPFAM" id="SSF101960">
    <property type="entry name" value="Stabilizer of iron transporter SufD"/>
    <property type="match status" value="1"/>
</dbReference>
<dbReference type="InterPro" id="IPR000825">
    <property type="entry name" value="SUF_FeS_clus_asmbl_SufBD_core"/>
</dbReference>